<evidence type="ECO:0000256" key="1">
    <source>
        <dbReference type="ARBA" id="ARBA00007870"/>
    </source>
</evidence>
<gene>
    <name evidence="7" type="ORF">NEA10_01870</name>
</gene>
<dbReference type="Gene3D" id="3.40.50.720">
    <property type="entry name" value="NAD(P)-binding Rossmann-like Domain"/>
    <property type="match status" value="1"/>
</dbReference>
<dbReference type="InterPro" id="IPR003710">
    <property type="entry name" value="ApbA"/>
</dbReference>
<dbReference type="Proteomes" id="UP001056708">
    <property type="component" value="Chromosome"/>
</dbReference>
<sequence length="320" mass="35234">MASFPLSASTPRRYAIVGTGAIGGYYGAKLQRAGVEVHFLTRSDYEVIRQEGLTVESPEGNFRLGEVRAYRDVADMPPCDVVIVALKTTQNQVLGELLPSLLNSDGVVLVLQNGLGVEDEVAQWVGGDRVLGGLCFICSNKLGPGQIRHLDYGAIALGEYRPNYKPQGVTQRMRAIAHDFERAEIPMQFHEDLLLARWKKLVWNIPFNGLSVVLDAKTDRLITDSNSRQAVESLMAEVVAGARACGREIPGVFVEEMLTTTEKMPPYLTSMKLDFEAKRPLEIEAILGTPLRRGTAAGASLPQMALLYQQLTVLDRYNRA</sequence>
<comment type="similarity">
    <text evidence="1 4">Belongs to the ketopantoate reductase family.</text>
</comment>
<keyword evidence="8" id="KW-1185">Reference proteome</keyword>
<dbReference type="InterPro" id="IPR008927">
    <property type="entry name" value="6-PGluconate_DH-like_C_sf"/>
</dbReference>
<dbReference type="PANTHER" id="PTHR21708:SF26">
    <property type="entry name" value="2-DEHYDROPANTOATE 2-REDUCTASE"/>
    <property type="match status" value="1"/>
</dbReference>
<dbReference type="NCBIfam" id="TIGR00745">
    <property type="entry name" value="apbA_panE"/>
    <property type="match status" value="1"/>
</dbReference>
<dbReference type="RefSeq" id="WP_252663519.1">
    <property type="nucleotide sequence ID" value="NZ_CP098611.1"/>
</dbReference>
<dbReference type="InterPro" id="IPR013328">
    <property type="entry name" value="6PGD_dom2"/>
</dbReference>
<dbReference type="InterPro" id="IPR013752">
    <property type="entry name" value="KPA_reductase"/>
</dbReference>
<protein>
    <recommendedName>
        <fullName evidence="4">2-dehydropantoate 2-reductase</fullName>
        <ecNumber evidence="4">1.1.1.169</ecNumber>
    </recommendedName>
    <alternativeName>
        <fullName evidence="4">Ketopantoate reductase</fullName>
    </alternativeName>
</protein>
<dbReference type="Gene3D" id="1.10.1040.10">
    <property type="entry name" value="N-(1-d-carboxylethyl)-l-norvaline Dehydrogenase, domain 2"/>
    <property type="match status" value="1"/>
</dbReference>
<dbReference type="EC" id="1.1.1.169" evidence="4"/>
<comment type="function">
    <text evidence="4">Catalyzes the NADPH-dependent reduction of ketopantoate into pantoic acid.</text>
</comment>
<evidence type="ECO:0000256" key="2">
    <source>
        <dbReference type="ARBA" id="ARBA00022857"/>
    </source>
</evidence>
<dbReference type="SUPFAM" id="SSF48179">
    <property type="entry name" value="6-phosphogluconate dehydrogenase C-terminal domain-like"/>
    <property type="match status" value="1"/>
</dbReference>
<dbReference type="SUPFAM" id="SSF51735">
    <property type="entry name" value="NAD(P)-binding Rossmann-fold domains"/>
    <property type="match status" value="1"/>
</dbReference>
<dbReference type="NCBIfam" id="NF004887">
    <property type="entry name" value="PRK06249.1"/>
    <property type="match status" value="1"/>
</dbReference>
<evidence type="ECO:0000259" key="6">
    <source>
        <dbReference type="Pfam" id="PF08546"/>
    </source>
</evidence>
<evidence type="ECO:0000259" key="5">
    <source>
        <dbReference type="Pfam" id="PF02558"/>
    </source>
</evidence>
<keyword evidence="2 4" id="KW-0521">NADP</keyword>
<comment type="catalytic activity">
    <reaction evidence="4">
        <text>(R)-pantoate + NADP(+) = 2-dehydropantoate + NADPH + H(+)</text>
        <dbReference type="Rhea" id="RHEA:16233"/>
        <dbReference type="ChEBI" id="CHEBI:11561"/>
        <dbReference type="ChEBI" id="CHEBI:15378"/>
        <dbReference type="ChEBI" id="CHEBI:15980"/>
        <dbReference type="ChEBI" id="CHEBI:57783"/>
        <dbReference type="ChEBI" id="CHEBI:58349"/>
        <dbReference type="EC" id="1.1.1.169"/>
    </reaction>
</comment>
<evidence type="ECO:0000256" key="3">
    <source>
        <dbReference type="ARBA" id="ARBA00023002"/>
    </source>
</evidence>
<name>A0ABY5ATN6_9CYAN</name>
<dbReference type="Pfam" id="PF02558">
    <property type="entry name" value="ApbA"/>
    <property type="match status" value="1"/>
</dbReference>
<reference evidence="7" key="1">
    <citation type="submission" date="2022-06" db="EMBL/GenBank/DDBJ databases">
        <title>Genome sequence of Phormidium yuhuli AB48 isolated from an industrial photobioreactor environment.</title>
        <authorList>
            <person name="Qiu Y."/>
            <person name="Noonan A.J.C."/>
            <person name="Dofher K."/>
            <person name="Koch M."/>
            <person name="Kieft B."/>
            <person name="Lin X."/>
            <person name="Ziels R.M."/>
            <person name="Hallam S.J."/>
        </authorList>
    </citation>
    <scope>NUCLEOTIDE SEQUENCE</scope>
    <source>
        <strain evidence="7">AB48</strain>
    </source>
</reference>
<dbReference type="EMBL" id="CP098611">
    <property type="protein sequence ID" value="USR91503.1"/>
    <property type="molecule type" value="Genomic_DNA"/>
</dbReference>
<keyword evidence="3 4" id="KW-0560">Oxidoreductase</keyword>
<dbReference type="InterPro" id="IPR051402">
    <property type="entry name" value="KPR-Related"/>
</dbReference>
<dbReference type="InterPro" id="IPR013332">
    <property type="entry name" value="KPR_N"/>
</dbReference>
<dbReference type="InterPro" id="IPR036291">
    <property type="entry name" value="NAD(P)-bd_dom_sf"/>
</dbReference>
<organism evidence="7 8">
    <name type="scientific">Phormidium yuhuli AB48</name>
    <dbReference type="NCBI Taxonomy" id="2940671"/>
    <lineage>
        <taxon>Bacteria</taxon>
        <taxon>Bacillati</taxon>
        <taxon>Cyanobacteriota</taxon>
        <taxon>Cyanophyceae</taxon>
        <taxon>Oscillatoriophycideae</taxon>
        <taxon>Oscillatoriales</taxon>
        <taxon>Oscillatoriaceae</taxon>
        <taxon>Phormidium</taxon>
        <taxon>Phormidium yuhuli</taxon>
    </lineage>
</organism>
<keyword evidence="4" id="KW-0566">Pantothenate biosynthesis</keyword>
<evidence type="ECO:0000256" key="4">
    <source>
        <dbReference type="RuleBase" id="RU362068"/>
    </source>
</evidence>
<dbReference type="GO" id="GO:0008677">
    <property type="term" value="F:2-dehydropantoate 2-reductase activity"/>
    <property type="evidence" value="ECO:0007669"/>
    <property type="project" value="UniProtKB-EC"/>
</dbReference>
<accession>A0ABY5ATN6</accession>
<dbReference type="PANTHER" id="PTHR21708">
    <property type="entry name" value="PROBABLE 2-DEHYDROPANTOATE 2-REDUCTASE"/>
    <property type="match status" value="1"/>
</dbReference>
<proteinExistence type="inferred from homology"/>
<evidence type="ECO:0000313" key="7">
    <source>
        <dbReference type="EMBL" id="USR91503.1"/>
    </source>
</evidence>
<evidence type="ECO:0000313" key="8">
    <source>
        <dbReference type="Proteomes" id="UP001056708"/>
    </source>
</evidence>
<comment type="pathway">
    <text evidence="4">Cofactor biosynthesis; (R)-pantothenate biosynthesis; (R)-pantoate from 3-methyl-2-oxobutanoate: step 2/2.</text>
</comment>
<feature type="domain" description="Ketopantoate reductase C-terminal" evidence="6">
    <location>
        <begin position="192"/>
        <end position="312"/>
    </location>
</feature>
<dbReference type="Pfam" id="PF08546">
    <property type="entry name" value="ApbA_C"/>
    <property type="match status" value="1"/>
</dbReference>
<feature type="domain" description="Ketopantoate reductase N-terminal" evidence="5">
    <location>
        <begin position="14"/>
        <end position="161"/>
    </location>
</feature>